<feature type="transmembrane region" description="Helical" evidence="1">
    <location>
        <begin position="63"/>
        <end position="83"/>
    </location>
</feature>
<accession>A0A931IDY6</accession>
<feature type="transmembrane region" description="Helical" evidence="1">
    <location>
        <begin position="113"/>
        <end position="131"/>
    </location>
</feature>
<comment type="caution">
    <text evidence="3">The sequence shown here is derived from an EMBL/GenBank/DDBJ whole genome shotgun (WGS) entry which is preliminary data.</text>
</comment>
<keyword evidence="4" id="KW-1185">Reference proteome</keyword>
<feature type="transmembrane region" description="Helical" evidence="1">
    <location>
        <begin position="90"/>
        <end position="107"/>
    </location>
</feature>
<organism evidence="3 4">
    <name type="scientific">Nocardia bovistercoris</name>
    <dbReference type="NCBI Taxonomy" id="2785916"/>
    <lineage>
        <taxon>Bacteria</taxon>
        <taxon>Bacillati</taxon>
        <taxon>Actinomycetota</taxon>
        <taxon>Actinomycetes</taxon>
        <taxon>Mycobacteriales</taxon>
        <taxon>Nocardiaceae</taxon>
        <taxon>Nocardia</taxon>
    </lineage>
</organism>
<reference evidence="3" key="1">
    <citation type="submission" date="2020-11" db="EMBL/GenBank/DDBJ databases">
        <title>Nocardia NEAU-351.nov., a novel actinomycete isolated from the cow dung.</title>
        <authorList>
            <person name="Zhang X."/>
        </authorList>
    </citation>
    <scope>NUCLEOTIDE SEQUENCE</scope>
    <source>
        <strain evidence="3">NEAU-351</strain>
    </source>
</reference>
<keyword evidence="1" id="KW-0472">Membrane</keyword>
<keyword evidence="1" id="KW-0812">Transmembrane</keyword>
<gene>
    <name evidence="3" type="ORF">IT779_26900</name>
</gene>
<evidence type="ECO:0000313" key="4">
    <source>
        <dbReference type="Proteomes" id="UP000655751"/>
    </source>
</evidence>
<name>A0A931IDY6_9NOCA</name>
<keyword evidence="1" id="KW-1133">Transmembrane helix</keyword>
<evidence type="ECO:0000259" key="2">
    <source>
        <dbReference type="Pfam" id="PF23636"/>
    </source>
</evidence>
<proteinExistence type="predicted"/>
<dbReference type="Proteomes" id="UP000655751">
    <property type="component" value="Unassembled WGS sequence"/>
</dbReference>
<dbReference type="EMBL" id="JADMLG010000012">
    <property type="protein sequence ID" value="MBH0779907.1"/>
    <property type="molecule type" value="Genomic_DNA"/>
</dbReference>
<dbReference type="AlphaFoldDB" id="A0A931IDY6"/>
<evidence type="ECO:0000256" key="1">
    <source>
        <dbReference type="SAM" id="Phobius"/>
    </source>
</evidence>
<dbReference type="InterPro" id="IPR055568">
    <property type="entry name" value="DUF7144"/>
</dbReference>
<protein>
    <submittedName>
        <fullName evidence="3">Acetyltransferase</fullName>
    </submittedName>
</protein>
<feature type="domain" description="DUF7144" evidence="2">
    <location>
        <begin position="21"/>
        <end position="132"/>
    </location>
</feature>
<evidence type="ECO:0000313" key="3">
    <source>
        <dbReference type="EMBL" id="MBH0779907.1"/>
    </source>
</evidence>
<dbReference type="Pfam" id="PF23636">
    <property type="entry name" value="DUF7144"/>
    <property type="match status" value="1"/>
</dbReference>
<sequence length="135" mass="14449">MRTPPPTEPFQTQGVATGISVTAAILLLVLAAVSILEGVSAIGKDEIYVTGVSYIYEFDTTTWGWIHLVLGVIGVICALGLMFGTTWGRYAAVGIAALVIVANFLSLPYYPAWSLLIIALSVVVIWAVTTWHPAR</sequence>
<feature type="transmembrane region" description="Helical" evidence="1">
    <location>
        <begin position="21"/>
        <end position="43"/>
    </location>
</feature>